<evidence type="ECO:0000313" key="6">
    <source>
        <dbReference type="EMBL" id="MCC2163700.1"/>
    </source>
</evidence>
<dbReference type="Gene3D" id="3.20.20.70">
    <property type="entry name" value="Aldolase class I"/>
    <property type="match status" value="1"/>
</dbReference>
<comment type="caution">
    <text evidence="5">Lacks conserved residue(s) required for the propagation of feature annotation.</text>
</comment>
<dbReference type="NCBIfam" id="TIGR01093">
    <property type="entry name" value="aroD"/>
    <property type="match status" value="1"/>
</dbReference>
<dbReference type="GO" id="GO:0009423">
    <property type="term" value="P:chorismate biosynthetic process"/>
    <property type="evidence" value="ECO:0007669"/>
    <property type="project" value="UniProtKB-UniRule"/>
</dbReference>
<proteinExistence type="inferred from homology"/>
<dbReference type="EMBL" id="JAJEPU010000004">
    <property type="protein sequence ID" value="MCC2163700.1"/>
    <property type="molecule type" value="Genomic_DNA"/>
</dbReference>
<feature type="active site" description="Schiff-base intermediate with substrate" evidence="5">
    <location>
        <position position="171"/>
    </location>
</feature>
<dbReference type="PANTHER" id="PTHR43699:SF1">
    <property type="entry name" value="3-DEHYDROQUINATE DEHYDRATASE"/>
    <property type="match status" value="1"/>
</dbReference>
<dbReference type="RefSeq" id="WP_177977388.1">
    <property type="nucleotide sequence ID" value="NZ_JAJEPU010000004.1"/>
</dbReference>
<dbReference type="Pfam" id="PF01487">
    <property type="entry name" value="DHquinase_I"/>
    <property type="match status" value="1"/>
</dbReference>
<dbReference type="CDD" id="cd00502">
    <property type="entry name" value="DHQase_I"/>
    <property type="match status" value="1"/>
</dbReference>
<feature type="binding site" evidence="5">
    <location>
        <position position="213"/>
    </location>
    <ligand>
        <name>3-dehydroquinate</name>
        <dbReference type="ChEBI" id="CHEBI:32364"/>
    </ligand>
</feature>
<dbReference type="HAMAP" id="MF_00214">
    <property type="entry name" value="AroD"/>
    <property type="match status" value="1"/>
</dbReference>
<dbReference type="PANTHER" id="PTHR43699">
    <property type="entry name" value="3-DEHYDROQUINATE DEHYDRATASE"/>
    <property type="match status" value="1"/>
</dbReference>
<feature type="binding site" evidence="5">
    <location>
        <position position="232"/>
    </location>
    <ligand>
        <name>3-dehydroquinate</name>
        <dbReference type="ChEBI" id="CHEBI:32364"/>
    </ligand>
</feature>
<comment type="catalytic activity">
    <reaction evidence="1 5">
        <text>3-dehydroquinate = 3-dehydroshikimate + H2O</text>
        <dbReference type="Rhea" id="RHEA:21096"/>
        <dbReference type="ChEBI" id="CHEBI:15377"/>
        <dbReference type="ChEBI" id="CHEBI:16630"/>
        <dbReference type="ChEBI" id="CHEBI:32364"/>
        <dbReference type="EC" id="4.2.1.10"/>
    </reaction>
</comment>
<comment type="subunit">
    <text evidence="5">Homodimer.</text>
</comment>
<dbReference type="InterPro" id="IPR013785">
    <property type="entry name" value="Aldolase_TIM"/>
</dbReference>
<gene>
    <name evidence="5 6" type="primary">aroD</name>
    <name evidence="6" type="ORF">LKD32_02180</name>
</gene>
<comment type="pathway">
    <text evidence="5">Metabolic intermediate biosynthesis; chorismate biosynthesis; chorismate from D-erythrose 4-phosphate and phosphoenolpyruvate: step 3/7.</text>
</comment>
<evidence type="ECO:0000256" key="1">
    <source>
        <dbReference type="ARBA" id="ARBA00001864"/>
    </source>
</evidence>
<feature type="binding site" evidence="5">
    <location>
        <position position="236"/>
    </location>
    <ligand>
        <name>3-dehydroquinate</name>
        <dbReference type="ChEBI" id="CHEBI:32364"/>
    </ligand>
</feature>
<comment type="similarity">
    <text evidence="5">Belongs to the type-I 3-dehydroquinase family.</text>
</comment>
<keyword evidence="4 5" id="KW-0704">Schiff base</keyword>
<dbReference type="EC" id="4.2.1.10" evidence="5"/>
<accession>A0AAE3AQ90</accession>
<dbReference type="InterPro" id="IPR050146">
    <property type="entry name" value="Type-I_3-dehydroquinase"/>
</dbReference>
<feature type="active site" description="Proton donor/acceptor" evidence="5">
    <location>
        <position position="144"/>
    </location>
</feature>
<keyword evidence="3 5" id="KW-0456">Lyase</keyword>
<dbReference type="GO" id="GO:0046279">
    <property type="term" value="P:3,4-dihydroxybenzoate biosynthetic process"/>
    <property type="evidence" value="ECO:0007669"/>
    <property type="project" value="TreeGrafter"/>
</dbReference>
<dbReference type="AlphaFoldDB" id="A0AAE3AQ90"/>
<dbReference type="GO" id="GO:0003855">
    <property type="term" value="F:3-dehydroquinate dehydratase activity"/>
    <property type="evidence" value="ECO:0007669"/>
    <property type="project" value="UniProtKB-UniRule"/>
</dbReference>
<dbReference type="GO" id="GO:0009073">
    <property type="term" value="P:aromatic amino acid family biosynthetic process"/>
    <property type="evidence" value="ECO:0007669"/>
    <property type="project" value="UniProtKB-KW"/>
</dbReference>
<evidence type="ECO:0000256" key="3">
    <source>
        <dbReference type="ARBA" id="ARBA00023239"/>
    </source>
</evidence>
<sequence>MKKSVTVRNITIGEGLPKVCVPIVGTTLEEITASATTIKNVSPDVVEWRVDHFQNILDQNEMETALHTLREILPDTPLLFTFRTKKEGGECEISMEDYILLNHRAVTSGLVDLIDVEIFSGDDIVQNIIADAHAHEVPVIASNHHFHETPIEQTLLNIFKKMDFLGADILKIAVMPTSRRDVIRLLSATENASRFSRKPIITMSMGGTGLISRLCGEVFGSALTFGAVGKVSAPGQINAEDLRSVLNLIHQNLPEDTQEK</sequence>
<organism evidence="6 7">
    <name type="scientific">Brotaphodocola catenula</name>
    <dbReference type="NCBI Taxonomy" id="2885361"/>
    <lineage>
        <taxon>Bacteria</taxon>
        <taxon>Bacillati</taxon>
        <taxon>Bacillota</taxon>
        <taxon>Clostridia</taxon>
        <taxon>Lachnospirales</taxon>
        <taxon>Lachnospiraceae</taxon>
        <taxon>Brotaphodocola</taxon>
    </lineage>
</organism>
<reference evidence="6" key="1">
    <citation type="submission" date="2021-10" db="EMBL/GenBank/DDBJ databases">
        <title>Anaerobic single-cell dispensing facilitates the cultivation of human gut bacteria.</title>
        <authorList>
            <person name="Afrizal A."/>
        </authorList>
    </citation>
    <scope>NUCLEOTIDE SEQUENCE</scope>
    <source>
        <strain evidence="6">CLA-AA-H274</strain>
    </source>
</reference>
<evidence type="ECO:0000256" key="4">
    <source>
        <dbReference type="ARBA" id="ARBA00023270"/>
    </source>
</evidence>
<feature type="binding site" evidence="5">
    <location>
        <position position="83"/>
    </location>
    <ligand>
        <name>3-dehydroquinate</name>
        <dbReference type="ChEBI" id="CHEBI:32364"/>
    </ligand>
</feature>
<dbReference type="FunFam" id="3.20.20.70:FF:000047">
    <property type="entry name" value="3-dehydroquinate dehydratase"/>
    <property type="match status" value="1"/>
</dbReference>
<evidence type="ECO:0000256" key="2">
    <source>
        <dbReference type="ARBA" id="ARBA00023141"/>
    </source>
</evidence>
<comment type="caution">
    <text evidence="6">The sequence shown here is derived from an EMBL/GenBank/DDBJ whole genome shotgun (WGS) entry which is preliminary data.</text>
</comment>
<comment type="function">
    <text evidence="5">Involved in the third step of the chorismate pathway, which leads to the biosynthesis of aromatic amino acids. Catalyzes the cis-dehydration of 3-dehydroquinate (DHQ) and introduces the first double bond of the aromatic ring to yield 3-dehydroshikimate.</text>
</comment>
<dbReference type="SUPFAM" id="SSF51569">
    <property type="entry name" value="Aldolase"/>
    <property type="match status" value="1"/>
</dbReference>
<evidence type="ECO:0000313" key="7">
    <source>
        <dbReference type="Proteomes" id="UP001198962"/>
    </source>
</evidence>
<dbReference type="InterPro" id="IPR001381">
    <property type="entry name" value="DHquinase_I"/>
</dbReference>
<protein>
    <recommendedName>
        <fullName evidence="5">3-dehydroquinate dehydratase</fullName>
        <shortName evidence="5">3-dehydroquinase</shortName>
        <ecNumber evidence="5">4.2.1.10</ecNumber>
    </recommendedName>
    <alternativeName>
        <fullName evidence="5">Type I DHQase</fullName>
    </alternativeName>
    <alternativeName>
        <fullName evidence="5">Type I dehydroquinase</fullName>
        <shortName evidence="5">DHQ1</shortName>
    </alternativeName>
</protein>
<feature type="binding site" evidence="5">
    <location>
        <begin position="47"/>
        <end position="49"/>
    </location>
    <ligand>
        <name>3-dehydroquinate</name>
        <dbReference type="ChEBI" id="CHEBI:32364"/>
    </ligand>
</feature>
<keyword evidence="5" id="KW-0028">Amino-acid biosynthesis</keyword>
<keyword evidence="2 5" id="KW-0057">Aromatic amino acid biosynthesis</keyword>
<keyword evidence="7" id="KW-1185">Reference proteome</keyword>
<dbReference type="Proteomes" id="UP001198962">
    <property type="component" value="Unassembled WGS sequence"/>
</dbReference>
<dbReference type="GO" id="GO:0008652">
    <property type="term" value="P:amino acid biosynthetic process"/>
    <property type="evidence" value="ECO:0007669"/>
    <property type="project" value="UniProtKB-KW"/>
</dbReference>
<evidence type="ECO:0000256" key="5">
    <source>
        <dbReference type="HAMAP-Rule" id="MF_00214"/>
    </source>
</evidence>
<name>A0AAE3AQ90_9FIRM</name>